<gene>
    <name evidence="2" type="ORF">K402DRAFT_432437</name>
</gene>
<protein>
    <submittedName>
        <fullName evidence="2">Uncharacterized protein</fullName>
    </submittedName>
</protein>
<evidence type="ECO:0000313" key="3">
    <source>
        <dbReference type="Proteomes" id="UP000800041"/>
    </source>
</evidence>
<evidence type="ECO:0000256" key="1">
    <source>
        <dbReference type="SAM" id="MobiDB-lite"/>
    </source>
</evidence>
<feature type="compositionally biased region" description="Basic residues" evidence="1">
    <location>
        <begin position="83"/>
        <end position="93"/>
    </location>
</feature>
<feature type="region of interest" description="Disordered" evidence="1">
    <location>
        <begin position="82"/>
        <end position="102"/>
    </location>
</feature>
<accession>A0A6G1GWK8</accession>
<dbReference type="EMBL" id="ML977162">
    <property type="protein sequence ID" value="KAF1985346.1"/>
    <property type="molecule type" value="Genomic_DNA"/>
</dbReference>
<dbReference type="Proteomes" id="UP000800041">
    <property type="component" value="Unassembled WGS sequence"/>
</dbReference>
<name>A0A6G1GWK8_9PEZI</name>
<sequence>MRPAVVILVPSVSGSNSSAERDHDRQTLTKPSILAARSSYALLYYSSSSPCLVSHRRIHGPRTPHAHVIAFAFADADADGPKGHRGAACRRTRTTTADSERAIPPLGPRYLVPSTAYVGTLSRVLQSRPALLPPFKPAVKAPTAGLLPGVCFAQDVARIGSTGDRQAAISKTEPRQAEPGENLCATGAFFQMMISSWTSGNTRLRPAQLPAPAPALAPTPVFVYQHSQYL</sequence>
<organism evidence="2 3">
    <name type="scientific">Aulographum hederae CBS 113979</name>
    <dbReference type="NCBI Taxonomy" id="1176131"/>
    <lineage>
        <taxon>Eukaryota</taxon>
        <taxon>Fungi</taxon>
        <taxon>Dikarya</taxon>
        <taxon>Ascomycota</taxon>
        <taxon>Pezizomycotina</taxon>
        <taxon>Dothideomycetes</taxon>
        <taxon>Pleosporomycetidae</taxon>
        <taxon>Aulographales</taxon>
        <taxon>Aulographaceae</taxon>
    </lineage>
</organism>
<reference evidence="2" key="1">
    <citation type="journal article" date="2020" name="Stud. Mycol.">
        <title>101 Dothideomycetes genomes: a test case for predicting lifestyles and emergence of pathogens.</title>
        <authorList>
            <person name="Haridas S."/>
            <person name="Albert R."/>
            <person name="Binder M."/>
            <person name="Bloem J."/>
            <person name="Labutti K."/>
            <person name="Salamov A."/>
            <person name="Andreopoulos B."/>
            <person name="Baker S."/>
            <person name="Barry K."/>
            <person name="Bills G."/>
            <person name="Bluhm B."/>
            <person name="Cannon C."/>
            <person name="Castanera R."/>
            <person name="Culley D."/>
            <person name="Daum C."/>
            <person name="Ezra D."/>
            <person name="Gonzalez J."/>
            <person name="Henrissat B."/>
            <person name="Kuo A."/>
            <person name="Liang C."/>
            <person name="Lipzen A."/>
            <person name="Lutzoni F."/>
            <person name="Magnuson J."/>
            <person name="Mondo S."/>
            <person name="Nolan M."/>
            <person name="Ohm R."/>
            <person name="Pangilinan J."/>
            <person name="Park H.-J."/>
            <person name="Ramirez L."/>
            <person name="Alfaro M."/>
            <person name="Sun H."/>
            <person name="Tritt A."/>
            <person name="Yoshinaga Y."/>
            <person name="Zwiers L.-H."/>
            <person name="Turgeon B."/>
            <person name="Goodwin S."/>
            <person name="Spatafora J."/>
            <person name="Crous P."/>
            <person name="Grigoriev I."/>
        </authorList>
    </citation>
    <scope>NUCLEOTIDE SEQUENCE</scope>
    <source>
        <strain evidence="2">CBS 113979</strain>
    </source>
</reference>
<proteinExistence type="predicted"/>
<evidence type="ECO:0000313" key="2">
    <source>
        <dbReference type="EMBL" id="KAF1985346.1"/>
    </source>
</evidence>
<keyword evidence="3" id="KW-1185">Reference proteome</keyword>
<dbReference type="AlphaFoldDB" id="A0A6G1GWK8"/>